<evidence type="ECO:0000256" key="1">
    <source>
        <dbReference type="ARBA" id="ARBA00023015"/>
    </source>
</evidence>
<evidence type="ECO:0000313" key="5">
    <source>
        <dbReference type="EMBL" id="MBZ6066344.1"/>
    </source>
</evidence>
<dbReference type="SUPFAM" id="SSF46689">
    <property type="entry name" value="Homeodomain-like"/>
    <property type="match status" value="1"/>
</dbReference>
<feature type="domain" description="HTH araC/xylS-type" evidence="4">
    <location>
        <begin position="175"/>
        <end position="273"/>
    </location>
</feature>
<gene>
    <name evidence="5" type="ORF">LA374_08990</name>
</gene>
<dbReference type="EMBL" id="JAIRBT010000009">
    <property type="protein sequence ID" value="MBZ6066344.1"/>
    <property type="molecule type" value="Genomic_DNA"/>
</dbReference>
<dbReference type="PANTHER" id="PTHR46796">
    <property type="entry name" value="HTH-TYPE TRANSCRIPTIONAL ACTIVATOR RHAS-RELATED"/>
    <property type="match status" value="1"/>
</dbReference>
<keyword evidence="2" id="KW-0238">DNA-binding</keyword>
<comment type="caution">
    <text evidence="5">The sequence shown here is derived from an EMBL/GenBank/DDBJ whole genome shotgun (WGS) entry which is preliminary data.</text>
</comment>
<dbReference type="PANTHER" id="PTHR46796:SF7">
    <property type="entry name" value="ARAC FAMILY TRANSCRIPTIONAL REGULATOR"/>
    <property type="match status" value="1"/>
</dbReference>
<protein>
    <submittedName>
        <fullName evidence="5">Helix-turn-helix transcriptional regulator</fullName>
    </submittedName>
</protein>
<proteinExistence type="predicted"/>
<dbReference type="RefSeq" id="WP_224162709.1">
    <property type="nucleotide sequence ID" value="NZ_JAIRBT010000009.1"/>
</dbReference>
<dbReference type="InterPro" id="IPR020449">
    <property type="entry name" value="Tscrpt_reg_AraC-type_HTH"/>
</dbReference>
<name>A0ABS7VBS5_9GAMM</name>
<evidence type="ECO:0000256" key="2">
    <source>
        <dbReference type="ARBA" id="ARBA00023125"/>
    </source>
</evidence>
<organism evidence="5 6">
    <name type="scientific">Aeromonas schubertii</name>
    <dbReference type="NCBI Taxonomy" id="652"/>
    <lineage>
        <taxon>Bacteria</taxon>
        <taxon>Pseudomonadati</taxon>
        <taxon>Pseudomonadota</taxon>
        <taxon>Gammaproteobacteria</taxon>
        <taxon>Aeromonadales</taxon>
        <taxon>Aeromonadaceae</taxon>
        <taxon>Aeromonas</taxon>
    </lineage>
</organism>
<dbReference type="PROSITE" id="PS01124">
    <property type="entry name" value="HTH_ARAC_FAMILY_2"/>
    <property type="match status" value="1"/>
</dbReference>
<keyword evidence="1" id="KW-0805">Transcription regulation</keyword>
<dbReference type="InterPro" id="IPR018062">
    <property type="entry name" value="HTH_AraC-typ_CS"/>
</dbReference>
<dbReference type="Proteomes" id="UP000774958">
    <property type="component" value="Unassembled WGS sequence"/>
</dbReference>
<dbReference type="PROSITE" id="PS00041">
    <property type="entry name" value="HTH_ARAC_FAMILY_1"/>
    <property type="match status" value="1"/>
</dbReference>
<keyword evidence="3" id="KW-0804">Transcription</keyword>
<dbReference type="InterPro" id="IPR018060">
    <property type="entry name" value="HTH_AraC"/>
</dbReference>
<sequence>MAFLRECLDIAPTCVERMVGREGYPLLGEAGLFLTGLSELRDHYLIRRNRPDFHILLMSHDEGGALLLPEGAQPIPAGSLVFLPARVPGGLALTGASWQTSWVLLDDVPRWHHLHRLGHLVRHSDQVETLHHLLALLHGERPDSPLLPDLLTLLLSVIERSLKEEGQEAPERRLHHLFRVVEGRLAEPWSVRTLAALHPCSVPHLHRLCQQSLGCGPMAHLTRLRMEKAKQWLLYTDWSLSELAARVGYSDGANFANRFRRHTGVTPGEFRRSGRLPVCKPFEIEE</sequence>
<evidence type="ECO:0000259" key="4">
    <source>
        <dbReference type="PROSITE" id="PS01124"/>
    </source>
</evidence>
<accession>A0ABS7VBS5</accession>
<dbReference type="InterPro" id="IPR050204">
    <property type="entry name" value="AraC_XylS_family_regulators"/>
</dbReference>
<evidence type="ECO:0000313" key="6">
    <source>
        <dbReference type="Proteomes" id="UP000774958"/>
    </source>
</evidence>
<dbReference type="Pfam" id="PF12833">
    <property type="entry name" value="HTH_18"/>
    <property type="match status" value="1"/>
</dbReference>
<keyword evidence="6" id="KW-1185">Reference proteome</keyword>
<dbReference type="PRINTS" id="PR00032">
    <property type="entry name" value="HTHARAC"/>
</dbReference>
<dbReference type="InterPro" id="IPR009057">
    <property type="entry name" value="Homeodomain-like_sf"/>
</dbReference>
<reference evidence="5 6" key="1">
    <citation type="submission" date="2021-09" db="EMBL/GenBank/DDBJ databases">
        <title>Aeromonas schubertii isolated from Asian sea bass.</title>
        <authorList>
            <person name="Pinpimai K."/>
        </authorList>
    </citation>
    <scope>NUCLEOTIDE SEQUENCE [LARGE SCALE GENOMIC DNA]</scope>
    <source>
        <strain evidence="5 6">CHULA2021a</strain>
    </source>
</reference>
<dbReference type="Gene3D" id="1.10.10.60">
    <property type="entry name" value="Homeodomain-like"/>
    <property type="match status" value="1"/>
</dbReference>
<dbReference type="SMART" id="SM00342">
    <property type="entry name" value="HTH_ARAC"/>
    <property type="match status" value="1"/>
</dbReference>
<evidence type="ECO:0000256" key="3">
    <source>
        <dbReference type="ARBA" id="ARBA00023163"/>
    </source>
</evidence>